<evidence type="ECO:0000313" key="3">
    <source>
        <dbReference type="Proteomes" id="UP001285441"/>
    </source>
</evidence>
<evidence type="ECO:0000256" key="1">
    <source>
        <dbReference type="SAM" id="SignalP"/>
    </source>
</evidence>
<organism evidence="2 3">
    <name type="scientific">Podospora didyma</name>
    <dbReference type="NCBI Taxonomy" id="330526"/>
    <lineage>
        <taxon>Eukaryota</taxon>
        <taxon>Fungi</taxon>
        <taxon>Dikarya</taxon>
        <taxon>Ascomycota</taxon>
        <taxon>Pezizomycotina</taxon>
        <taxon>Sordariomycetes</taxon>
        <taxon>Sordariomycetidae</taxon>
        <taxon>Sordariales</taxon>
        <taxon>Podosporaceae</taxon>
        <taxon>Podospora</taxon>
    </lineage>
</organism>
<name>A0AAE0NHS6_9PEZI</name>
<comment type="caution">
    <text evidence="2">The sequence shown here is derived from an EMBL/GenBank/DDBJ whole genome shotgun (WGS) entry which is preliminary data.</text>
</comment>
<gene>
    <name evidence="2" type="ORF">B0H63DRAFT_524467</name>
</gene>
<dbReference type="EMBL" id="JAULSW010000005">
    <property type="protein sequence ID" value="KAK3381781.1"/>
    <property type="molecule type" value="Genomic_DNA"/>
</dbReference>
<sequence length="212" mass="23173">MFRIKMTYLAVVAFYFCFLANLQTLASSSPTTTARPTTLDDENNGCTHNHVMRSWLFGALIMQRNATLRATLLHDLGLDRAPNSTHHIARQALKSGRCYRDAALHPPPRQPLGGAARPEPEVAKVSRAVGLDFVPGPATDGVATAEEYAAILAAFPRIRGVENIREGLGWIFQAKPEFTYGLRGPFDPGLLSCRTSNRGWGSWATVSSDFDG</sequence>
<dbReference type="Proteomes" id="UP001285441">
    <property type="component" value="Unassembled WGS sequence"/>
</dbReference>
<feature type="chain" id="PRO_5042075553" description="HD domain-containing protein" evidence="1">
    <location>
        <begin position="29"/>
        <end position="212"/>
    </location>
</feature>
<proteinExistence type="predicted"/>
<protein>
    <recommendedName>
        <fullName evidence="4">HD domain-containing protein</fullName>
    </recommendedName>
</protein>
<keyword evidence="1" id="KW-0732">Signal</keyword>
<evidence type="ECO:0000313" key="2">
    <source>
        <dbReference type="EMBL" id="KAK3381781.1"/>
    </source>
</evidence>
<reference evidence="2" key="1">
    <citation type="journal article" date="2023" name="Mol. Phylogenet. Evol.">
        <title>Genome-scale phylogeny and comparative genomics of the fungal order Sordariales.</title>
        <authorList>
            <person name="Hensen N."/>
            <person name="Bonometti L."/>
            <person name="Westerberg I."/>
            <person name="Brannstrom I.O."/>
            <person name="Guillou S."/>
            <person name="Cros-Aarteil S."/>
            <person name="Calhoun S."/>
            <person name="Haridas S."/>
            <person name="Kuo A."/>
            <person name="Mondo S."/>
            <person name="Pangilinan J."/>
            <person name="Riley R."/>
            <person name="LaButti K."/>
            <person name="Andreopoulos B."/>
            <person name="Lipzen A."/>
            <person name="Chen C."/>
            <person name="Yan M."/>
            <person name="Daum C."/>
            <person name="Ng V."/>
            <person name="Clum A."/>
            <person name="Steindorff A."/>
            <person name="Ohm R.A."/>
            <person name="Martin F."/>
            <person name="Silar P."/>
            <person name="Natvig D.O."/>
            <person name="Lalanne C."/>
            <person name="Gautier V."/>
            <person name="Ament-Velasquez S.L."/>
            <person name="Kruys A."/>
            <person name="Hutchinson M.I."/>
            <person name="Powell A.J."/>
            <person name="Barry K."/>
            <person name="Miller A.N."/>
            <person name="Grigoriev I.V."/>
            <person name="Debuchy R."/>
            <person name="Gladieux P."/>
            <person name="Hiltunen Thoren M."/>
            <person name="Johannesson H."/>
        </authorList>
    </citation>
    <scope>NUCLEOTIDE SEQUENCE</scope>
    <source>
        <strain evidence="2">CBS 232.78</strain>
    </source>
</reference>
<keyword evidence="3" id="KW-1185">Reference proteome</keyword>
<evidence type="ECO:0008006" key="4">
    <source>
        <dbReference type="Google" id="ProtNLM"/>
    </source>
</evidence>
<reference evidence="2" key="2">
    <citation type="submission" date="2023-06" db="EMBL/GenBank/DDBJ databases">
        <authorList>
            <consortium name="Lawrence Berkeley National Laboratory"/>
            <person name="Haridas S."/>
            <person name="Hensen N."/>
            <person name="Bonometti L."/>
            <person name="Westerberg I."/>
            <person name="Brannstrom I.O."/>
            <person name="Guillou S."/>
            <person name="Cros-Aarteil S."/>
            <person name="Calhoun S."/>
            <person name="Kuo A."/>
            <person name="Mondo S."/>
            <person name="Pangilinan J."/>
            <person name="Riley R."/>
            <person name="LaButti K."/>
            <person name="Andreopoulos B."/>
            <person name="Lipzen A."/>
            <person name="Chen C."/>
            <person name="Yanf M."/>
            <person name="Daum C."/>
            <person name="Ng V."/>
            <person name="Clum A."/>
            <person name="Steindorff A."/>
            <person name="Ohm R."/>
            <person name="Martin F."/>
            <person name="Silar P."/>
            <person name="Natvig D."/>
            <person name="Lalanne C."/>
            <person name="Gautier V."/>
            <person name="Ament-velasquez S.L."/>
            <person name="Kruys A."/>
            <person name="Hutchinson M.I."/>
            <person name="Powell A.J."/>
            <person name="Barry K."/>
            <person name="Miller A.N."/>
            <person name="Grigoriev I.V."/>
            <person name="Debuchy R."/>
            <person name="Gladieux P."/>
            <person name="Thoren M.H."/>
            <person name="Johannesson H."/>
        </authorList>
    </citation>
    <scope>NUCLEOTIDE SEQUENCE</scope>
    <source>
        <strain evidence="2">CBS 232.78</strain>
    </source>
</reference>
<dbReference type="AlphaFoldDB" id="A0AAE0NHS6"/>
<accession>A0AAE0NHS6</accession>
<feature type="signal peptide" evidence="1">
    <location>
        <begin position="1"/>
        <end position="28"/>
    </location>
</feature>